<keyword evidence="3" id="KW-0975">Bacterial flagellum</keyword>
<evidence type="ECO:0000256" key="1">
    <source>
        <dbReference type="ARBA" id="ARBA00004117"/>
    </source>
</evidence>
<dbReference type="InterPro" id="IPR020013">
    <property type="entry name" value="Flagellar_FlgE/F/G"/>
</dbReference>
<accession>A0A382YNB9</accession>
<protein>
    <recommendedName>
        <fullName evidence="4">Flagellar basal-body/hook protein C-terminal domain-containing protein</fullName>
    </recommendedName>
</protein>
<dbReference type="PANTHER" id="PTHR30435">
    <property type="entry name" value="FLAGELLAR PROTEIN"/>
    <property type="match status" value="1"/>
</dbReference>
<feature type="domain" description="Flagellar basal-body/hook protein C-terminal" evidence="4">
    <location>
        <begin position="142"/>
        <end position="185"/>
    </location>
</feature>
<dbReference type="GO" id="GO:0005829">
    <property type="term" value="C:cytosol"/>
    <property type="evidence" value="ECO:0007669"/>
    <property type="project" value="TreeGrafter"/>
</dbReference>
<dbReference type="GO" id="GO:0009424">
    <property type="term" value="C:bacterial-type flagellum hook"/>
    <property type="evidence" value="ECO:0007669"/>
    <property type="project" value="TreeGrafter"/>
</dbReference>
<dbReference type="InterPro" id="IPR037925">
    <property type="entry name" value="FlgE/F/G-like"/>
</dbReference>
<dbReference type="SUPFAM" id="SSF117143">
    <property type="entry name" value="Flagellar hook protein flgE"/>
    <property type="match status" value="1"/>
</dbReference>
<proteinExistence type="inferred from homology"/>
<sequence>LVASATAGIVFNGSGVPTAFQVDDIDVAMINGSADLSVDFNFGTINQADGLVQFAAAYNPTFIDTDGAGFGQFSGVTIGEDGLVTALFENGDIRPVFKIPVATFPNPGGLGANTGNVFTQTDFSGLFFLRTAGTGGAGKVQNSVLEASTVDIAKEFTQMITTQRAFSASAKILSTADEMLDDLVRIKR</sequence>
<comment type="similarity">
    <text evidence="2">Belongs to the flagella basal body rod proteins family.</text>
</comment>
<gene>
    <name evidence="5" type="ORF">METZ01_LOCUS437179</name>
</gene>
<dbReference type="PANTHER" id="PTHR30435:SF1">
    <property type="entry name" value="FLAGELLAR HOOK PROTEIN FLGE"/>
    <property type="match status" value="1"/>
</dbReference>
<reference evidence="5" key="1">
    <citation type="submission" date="2018-05" db="EMBL/GenBank/DDBJ databases">
        <authorList>
            <person name="Lanie J.A."/>
            <person name="Ng W.-L."/>
            <person name="Kazmierczak K.M."/>
            <person name="Andrzejewski T.M."/>
            <person name="Davidsen T.M."/>
            <person name="Wayne K.J."/>
            <person name="Tettelin H."/>
            <person name="Glass J.I."/>
            <person name="Rusch D."/>
            <person name="Podicherti R."/>
            <person name="Tsui H.-C.T."/>
            <person name="Winkler M.E."/>
        </authorList>
    </citation>
    <scope>NUCLEOTIDE SEQUENCE</scope>
</reference>
<dbReference type="GO" id="GO:0009425">
    <property type="term" value="C:bacterial-type flagellum basal body"/>
    <property type="evidence" value="ECO:0007669"/>
    <property type="project" value="UniProtKB-SubCell"/>
</dbReference>
<evidence type="ECO:0000259" key="4">
    <source>
        <dbReference type="Pfam" id="PF06429"/>
    </source>
</evidence>
<dbReference type="AlphaFoldDB" id="A0A382YNB9"/>
<dbReference type="EMBL" id="UINC01176950">
    <property type="protein sequence ID" value="SVD84325.1"/>
    <property type="molecule type" value="Genomic_DNA"/>
</dbReference>
<organism evidence="5">
    <name type="scientific">marine metagenome</name>
    <dbReference type="NCBI Taxonomy" id="408172"/>
    <lineage>
        <taxon>unclassified sequences</taxon>
        <taxon>metagenomes</taxon>
        <taxon>ecological metagenomes</taxon>
    </lineage>
</organism>
<evidence type="ECO:0000256" key="2">
    <source>
        <dbReference type="ARBA" id="ARBA00009677"/>
    </source>
</evidence>
<dbReference type="NCBIfam" id="TIGR03506">
    <property type="entry name" value="FlgEFG_subfam"/>
    <property type="match status" value="1"/>
</dbReference>
<feature type="non-terminal residue" evidence="5">
    <location>
        <position position="1"/>
    </location>
</feature>
<name>A0A382YNB9_9ZZZZ</name>
<evidence type="ECO:0000256" key="3">
    <source>
        <dbReference type="ARBA" id="ARBA00023143"/>
    </source>
</evidence>
<comment type="subcellular location">
    <subcellularLocation>
        <location evidence="1">Bacterial flagellum basal body</location>
    </subcellularLocation>
</comment>
<dbReference type="InterPro" id="IPR010930">
    <property type="entry name" value="Flg_bb/hook_C_dom"/>
</dbReference>
<evidence type="ECO:0000313" key="5">
    <source>
        <dbReference type="EMBL" id="SVD84325.1"/>
    </source>
</evidence>
<dbReference type="GO" id="GO:0071978">
    <property type="term" value="P:bacterial-type flagellum-dependent swarming motility"/>
    <property type="evidence" value="ECO:0007669"/>
    <property type="project" value="TreeGrafter"/>
</dbReference>
<dbReference type="Pfam" id="PF06429">
    <property type="entry name" value="Flg_bbr_C"/>
    <property type="match status" value="1"/>
</dbReference>